<name>A0A9Q0H3G1_9MAGN</name>
<feature type="chain" id="PRO_5040513457" evidence="2">
    <location>
        <begin position="22"/>
        <end position="240"/>
    </location>
</feature>
<dbReference type="Gene3D" id="2.80.10.50">
    <property type="match status" value="1"/>
</dbReference>
<dbReference type="InterPro" id="IPR002160">
    <property type="entry name" value="Prot_inh_Kunz-lg"/>
</dbReference>
<organism evidence="3 4">
    <name type="scientific">Protea cynaroides</name>
    <dbReference type="NCBI Taxonomy" id="273540"/>
    <lineage>
        <taxon>Eukaryota</taxon>
        <taxon>Viridiplantae</taxon>
        <taxon>Streptophyta</taxon>
        <taxon>Embryophyta</taxon>
        <taxon>Tracheophyta</taxon>
        <taxon>Spermatophyta</taxon>
        <taxon>Magnoliopsida</taxon>
        <taxon>Proteales</taxon>
        <taxon>Proteaceae</taxon>
        <taxon>Protea</taxon>
    </lineage>
</organism>
<protein>
    <submittedName>
        <fullName evidence="3">Uncharacterized protein</fullName>
    </submittedName>
</protein>
<sequence length="240" mass="26727">MQTRFLISLFLVLVVALKSQAISWSHSHNHVVLDTEGNVLQAGQAYYLVSAARAGRGGGVTLDKRESSHSSMVKQHSSDSNFGSPVSFSPASNSHDDTIIQSDFLFESTVERMFFGNTPSPSRETAIREATDLNIRFSEMPVVWQVQESQHWPSLESHMRYVTIGGQLGHPGSSTVRNWFKIERISSSGPEYKIAYCPSVCDSCKVECGSIGIMEESGKRMLTVSQHKEFPFMFVKARRS</sequence>
<dbReference type="PANTHER" id="PTHR33107">
    <property type="entry name" value="KUNITZ TRYPSIN INHIBITOR 2"/>
    <property type="match status" value="1"/>
</dbReference>
<feature type="compositionally biased region" description="Low complexity" evidence="1">
    <location>
        <begin position="69"/>
        <end position="80"/>
    </location>
</feature>
<dbReference type="SMART" id="SM00452">
    <property type="entry name" value="STI"/>
    <property type="match status" value="1"/>
</dbReference>
<gene>
    <name evidence="3" type="ORF">NE237_025067</name>
</gene>
<reference evidence="3" key="1">
    <citation type="journal article" date="2023" name="Plant J.">
        <title>The genome of the king protea, Protea cynaroides.</title>
        <authorList>
            <person name="Chang J."/>
            <person name="Duong T.A."/>
            <person name="Schoeman C."/>
            <person name="Ma X."/>
            <person name="Roodt D."/>
            <person name="Barker N."/>
            <person name="Li Z."/>
            <person name="Van de Peer Y."/>
            <person name="Mizrachi E."/>
        </authorList>
    </citation>
    <scope>NUCLEOTIDE SEQUENCE</scope>
    <source>
        <tissue evidence="3">Young leaves</tissue>
    </source>
</reference>
<dbReference type="PANTHER" id="PTHR33107:SF86">
    <property type="entry name" value="MIRACULIN-LIKE"/>
    <property type="match status" value="1"/>
</dbReference>
<dbReference type="OrthoDB" id="1918435at2759"/>
<keyword evidence="4" id="KW-1185">Reference proteome</keyword>
<dbReference type="InterPro" id="IPR011065">
    <property type="entry name" value="Kunitz_inhibitor_STI-like_sf"/>
</dbReference>
<keyword evidence="2" id="KW-0732">Signal</keyword>
<comment type="caution">
    <text evidence="3">The sequence shown here is derived from an EMBL/GenBank/DDBJ whole genome shotgun (WGS) entry which is preliminary data.</text>
</comment>
<evidence type="ECO:0000313" key="4">
    <source>
        <dbReference type="Proteomes" id="UP001141806"/>
    </source>
</evidence>
<evidence type="ECO:0000256" key="2">
    <source>
        <dbReference type="SAM" id="SignalP"/>
    </source>
</evidence>
<evidence type="ECO:0000313" key="3">
    <source>
        <dbReference type="EMBL" id="KAJ4957956.1"/>
    </source>
</evidence>
<dbReference type="SUPFAM" id="SSF50386">
    <property type="entry name" value="STI-like"/>
    <property type="match status" value="1"/>
</dbReference>
<dbReference type="PROSITE" id="PS00283">
    <property type="entry name" value="SOYBEAN_KUNITZ"/>
    <property type="match status" value="1"/>
</dbReference>
<accession>A0A9Q0H3G1</accession>
<feature type="compositionally biased region" description="Polar residues" evidence="1">
    <location>
        <begin position="81"/>
        <end position="93"/>
    </location>
</feature>
<dbReference type="Pfam" id="PF00197">
    <property type="entry name" value="Kunitz_legume"/>
    <property type="match status" value="2"/>
</dbReference>
<dbReference type="EMBL" id="JAMYWD010000010">
    <property type="protein sequence ID" value="KAJ4957956.1"/>
    <property type="molecule type" value="Genomic_DNA"/>
</dbReference>
<dbReference type="Proteomes" id="UP001141806">
    <property type="component" value="Unassembled WGS sequence"/>
</dbReference>
<dbReference type="AlphaFoldDB" id="A0A9Q0H3G1"/>
<feature type="signal peptide" evidence="2">
    <location>
        <begin position="1"/>
        <end position="21"/>
    </location>
</feature>
<proteinExistence type="predicted"/>
<evidence type="ECO:0000256" key="1">
    <source>
        <dbReference type="SAM" id="MobiDB-lite"/>
    </source>
</evidence>
<feature type="region of interest" description="Disordered" evidence="1">
    <location>
        <begin position="59"/>
        <end position="94"/>
    </location>
</feature>
<dbReference type="GO" id="GO:0004866">
    <property type="term" value="F:endopeptidase inhibitor activity"/>
    <property type="evidence" value="ECO:0007669"/>
    <property type="project" value="InterPro"/>
</dbReference>